<comment type="caution">
    <text evidence="2">The sequence shown here is derived from an EMBL/GenBank/DDBJ whole genome shotgun (WGS) entry which is preliminary data.</text>
</comment>
<dbReference type="EMBL" id="JAJTJA010000004">
    <property type="protein sequence ID" value="KAH8700567.1"/>
    <property type="molecule type" value="Genomic_DNA"/>
</dbReference>
<gene>
    <name evidence="2" type="ORF">BGW36DRAFT_405794</name>
</gene>
<dbReference type="AlphaFoldDB" id="A0AAD4Q2M6"/>
<evidence type="ECO:0000313" key="2">
    <source>
        <dbReference type="EMBL" id="KAH8700567.1"/>
    </source>
</evidence>
<dbReference type="GeneID" id="70249266"/>
<evidence type="ECO:0000313" key="3">
    <source>
        <dbReference type="Proteomes" id="UP001201262"/>
    </source>
</evidence>
<name>A0AAD4Q2M6_9EURO</name>
<accession>A0AAD4Q2M6</accession>
<feature type="region of interest" description="Disordered" evidence="1">
    <location>
        <begin position="217"/>
        <end position="238"/>
    </location>
</feature>
<proteinExistence type="predicted"/>
<protein>
    <submittedName>
        <fullName evidence="2">Uncharacterized protein</fullName>
    </submittedName>
</protein>
<dbReference type="Proteomes" id="UP001201262">
    <property type="component" value="Unassembled WGS sequence"/>
</dbReference>
<keyword evidence="3" id="KW-1185">Reference proteome</keyword>
<reference evidence="2" key="1">
    <citation type="submission" date="2021-12" db="EMBL/GenBank/DDBJ databases">
        <title>Convergent genome expansion in fungi linked to evolution of root-endophyte symbiosis.</title>
        <authorList>
            <consortium name="DOE Joint Genome Institute"/>
            <person name="Ke Y.-H."/>
            <person name="Bonito G."/>
            <person name="Liao H.-L."/>
            <person name="Looney B."/>
            <person name="Rojas-Flechas A."/>
            <person name="Nash J."/>
            <person name="Hameed K."/>
            <person name="Schadt C."/>
            <person name="Martin F."/>
            <person name="Crous P.W."/>
            <person name="Miettinen O."/>
            <person name="Magnuson J.K."/>
            <person name="Labbe J."/>
            <person name="Jacobson D."/>
            <person name="Doktycz M.J."/>
            <person name="Veneault-Fourrey C."/>
            <person name="Kuo A."/>
            <person name="Mondo S."/>
            <person name="Calhoun S."/>
            <person name="Riley R."/>
            <person name="Ohm R."/>
            <person name="LaButti K."/>
            <person name="Andreopoulos B."/>
            <person name="Pangilinan J."/>
            <person name="Nolan M."/>
            <person name="Tritt A."/>
            <person name="Clum A."/>
            <person name="Lipzen A."/>
            <person name="Daum C."/>
            <person name="Barry K."/>
            <person name="Grigoriev I.V."/>
            <person name="Vilgalys R."/>
        </authorList>
    </citation>
    <scope>NUCLEOTIDE SEQUENCE</scope>
    <source>
        <strain evidence="2">PMI_201</strain>
    </source>
</reference>
<evidence type="ECO:0000256" key="1">
    <source>
        <dbReference type="SAM" id="MobiDB-lite"/>
    </source>
</evidence>
<organism evidence="2 3">
    <name type="scientific">Talaromyces proteolyticus</name>
    <dbReference type="NCBI Taxonomy" id="1131652"/>
    <lineage>
        <taxon>Eukaryota</taxon>
        <taxon>Fungi</taxon>
        <taxon>Dikarya</taxon>
        <taxon>Ascomycota</taxon>
        <taxon>Pezizomycotina</taxon>
        <taxon>Eurotiomycetes</taxon>
        <taxon>Eurotiomycetidae</taxon>
        <taxon>Eurotiales</taxon>
        <taxon>Trichocomaceae</taxon>
        <taxon>Talaromyces</taxon>
        <taxon>Talaromyces sect. Bacilispori</taxon>
    </lineage>
</organism>
<sequence>MFSPTSSLFSAVRDGFRSVVSRQIDIQTSRPLRNIADGRTVLSALQKFGEVVTFKRIQQIDKDNKIEKSDRKRNRILAIFDTPEAARKAINASPLTIDLLPGKTAAALVTSDHNSSETPMYAQRRTIQCEISTSKVDHKNEVIRRNPYYESWSLNRQDRRVKDIIAADAPRHVLADCFPFKSKRGDVVTSEEIQGRETKKGRVLEEWVSVGSLMELLPEDGGRKGKRADKGRRETKEV</sequence>
<dbReference type="RefSeq" id="XP_046074273.1">
    <property type="nucleotide sequence ID" value="XM_046218979.1"/>
</dbReference>